<accession>A0A426Y1M6</accession>
<evidence type="ECO:0000313" key="6">
    <source>
        <dbReference type="Proteomes" id="UP000287651"/>
    </source>
</evidence>
<evidence type="ECO:0000256" key="1">
    <source>
        <dbReference type="ARBA" id="ARBA00004123"/>
    </source>
</evidence>
<gene>
    <name evidence="5" type="ORF">B296_00052859</name>
</gene>
<evidence type="ECO:0000256" key="4">
    <source>
        <dbReference type="ARBA" id="ARBA00023242"/>
    </source>
</evidence>
<dbReference type="AlphaFoldDB" id="A0A426Y1M6"/>
<dbReference type="Gene3D" id="1.10.10.60">
    <property type="entry name" value="Homeodomain-like"/>
    <property type="match status" value="1"/>
</dbReference>
<dbReference type="InterPro" id="IPR009057">
    <property type="entry name" value="Homeodomain-like_sf"/>
</dbReference>
<evidence type="ECO:0008006" key="7">
    <source>
        <dbReference type="Google" id="ProtNLM"/>
    </source>
</evidence>
<comment type="caution">
    <text evidence="5">The sequence shown here is derived from an EMBL/GenBank/DDBJ whole genome shotgun (WGS) entry which is preliminary data.</text>
</comment>
<dbReference type="Proteomes" id="UP000287651">
    <property type="component" value="Unassembled WGS sequence"/>
</dbReference>
<dbReference type="GO" id="GO:0010158">
    <property type="term" value="P:abaxial cell fate specification"/>
    <property type="evidence" value="ECO:0007669"/>
    <property type="project" value="InterPro"/>
</dbReference>
<evidence type="ECO:0000313" key="5">
    <source>
        <dbReference type="EMBL" id="RRT45646.1"/>
    </source>
</evidence>
<protein>
    <recommendedName>
        <fullName evidence="7">Myb-like domain-containing protein</fullName>
    </recommendedName>
</protein>
<dbReference type="NCBIfam" id="TIGR01557">
    <property type="entry name" value="myb_SHAQKYF"/>
    <property type="match status" value="1"/>
</dbReference>
<reference evidence="5 6" key="1">
    <citation type="journal article" date="2014" name="Agronomy (Basel)">
        <title>A Draft Genome Sequence for Ensete ventricosum, the Drought-Tolerant Tree Against Hunger.</title>
        <authorList>
            <person name="Harrison J."/>
            <person name="Moore K.A."/>
            <person name="Paszkiewicz K."/>
            <person name="Jones T."/>
            <person name="Grant M."/>
            <person name="Ambacheew D."/>
            <person name="Muzemil S."/>
            <person name="Studholme D.J."/>
        </authorList>
    </citation>
    <scope>NUCLEOTIDE SEQUENCE [LARGE SCALE GENOMIC DNA]</scope>
</reference>
<evidence type="ECO:0000256" key="2">
    <source>
        <dbReference type="ARBA" id="ARBA00023015"/>
    </source>
</evidence>
<dbReference type="PANTHER" id="PTHR31496:SF48">
    <property type="entry name" value="TRANSCRIPTION FACTOR KAN2-RELATED"/>
    <property type="match status" value="1"/>
</dbReference>
<proteinExistence type="predicted"/>
<keyword evidence="4" id="KW-0539">Nucleus</keyword>
<dbReference type="GO" id="GO:0005634">
    <property type="term" value="C:nucleus"/>
    <property type="evidence" value="ECO:0007669"/>
    <property type="project" value="UniProtKB-SubCell"/>
</dbReference>
<sequence length="246" mass="27649">VLLTSTHLSPTLAYNSCSSDLSVEPPSRSGRKKTNMELFPAHPDLSLQISPPNSKPTTSWRRTADGNLGLGFCRRAIDSSHKSTNSDSVATDNAHQLHFQQHHPFLHEGYRRDLSPIMPIRGVPVYHHPPAFHLGLRDRQHQPHPCDSMSPSRSTPRLLRRFPAKRSTRAPRMRWTTTLHARFVHAVELLGGHEILIDDSGEPVWMLGATPKSVLELMDVKDLTLAHVKSHLQVPRGRRICCCFGL</sequence>
<feature type="non-terminal residue" evidence="5">
    <location>
        <position position="1"/>
    </location>
</feature>
<dbReference type="GO" id="GO:0000976">
    <property type="term" value="F:transcription cis-regulatory region binding"/>
    <property type="evidence" value="ECO:0007669"/>
    <property type="project" value="InterPro"/>
</dbReference>
<dbReference type="EMBL" id="AMZH03015699">
    <property type="protein sequence ID" value="RRT45646.1"/>
    <property type="molecule type" value="Genomic_DNA"/>
</dbReference>
<dbReference type="SUPFAM" id="SSF46689">
    <property type="entry name" value="Homeodomain-like"/>
    <property type="match status" value="1"/>
</dbReference>
<dbReference type="InterPro" id="IPR044847">
    <property type="entry name" value="KAN_fam"/>
</dbReference>
<dbReference type="InterPro" id="IPR006447">
    <property type="entry name" value="Myb_dom_plants"/>
</dbReference>
<keyword evidence="2" id="KW-0805">Transcription regulation</keyword>
<keyword evidence="3" id="KW-0804">Transcription</keyword>
<comment type="subcellular location">
    <subcellularLocation>
        <location evidence="1">Nucleus</location>
    </subcellularLocation>
</comment>
<evidence type="ECO:0000256" key="3">
    <source>
        <dbReference type="ARBA" id="ARBA00023163"/>
    </source>
</evidence>
<organism evidence="5 6">
    <name type="scientific">Ensete ventricosum</name>
    <name type="common">Abyssinian banana</name>
    <name type="synonym">Musa ensete</name>
    <dbReference type="NCBI Taxonomy" id="4639"/>
    <lineage>
        <taxon>Eukaryota</taxon>
        <taxon>Viridiplantae</taxon>
        <taxon>Streptophyta</taxon>
        <taxon>Embryophyta</taxon>
        <taxon>Tracheophyta</taxon>
        <taxon>Spermatophyta</taxon>
        <taxon>Magnoliopsida</taxon>
        <taxon>Liliopsida</taxon>
        <taxon>Zingiberales</taxon>
        <taxon>Musaceae</taxon>
        <taxon>Ensete</taxon>
    </lineage>
</organism>
<dbReference type="GO" id="GO:0006355">
    <property type="term" value="P:regulation of DNA-templated transcription"/>
    <property type="evidence" value="ECO:0007669"/>
    <property type="project" value="InterPro"/>
</dbReference>
<name>A0A426Y1M6_ENSVE</name>
<dbReference type="PANTHER" id="PTHR31496">
    <property type="entry name" value="TRANSCRIPTION FACTOR KAN2-RELATED"/>
    <property type="match status" value="1"/>
</dbReference>